<sequence length="99" mass="11889">MCSTFITEKKLLSYNYSTFITFSNLYLPLTETSELYVFSLYNRKETSELHLFYLYSRKETSELNLFYLYNRKEKKTPIFSSYNNTGRKLSILTPPDIFK</sequence>
<dbReference type="AlphaFoldDB" id="A0A8D8Z468"/>
<accession>A0A8D8Z468</accession>
<organism evidence="1">
    <name type="scientific">Cacopsylla melanoneura</name>
    <dbReference type="NCBI Taxonomy" id="428564"/>
    <lineage>
        <taxon>Eukaryota</taxon>
        <taxon>Metazoa</taxon>
        <taxon>Ecdysozoa</taxon>
        <taxon>Arthropoda</taxon>
        <taxon>Hexapoda</taxon>
        <taxon>Insecta</taxon>
        <taxon>Pterygota</taxon>
        <taxon>Neoptera</taxon>
        <taxon>Paraneoptera</taxon>
        <taxon>Hemiptera</taxon>
        <taxon>Sternorrhyncha</taxon>
        <taxon>Psylloidea</taxon>
        <taxon>Psyllidae</taxon>
        <taxon>Psyllinae</taxon>
        <taxon>Cacopsylla</taxon>
    </lineage>
</organism>
<evidence type="ECO:0000313" key="1">
    <source>
        <dbReference type="EMBL" id="CAG6739636.1"/>
    </source>
</evidence>
<proteinExistence type="predicted"/>
<protein>
    <submittedName>
        <fullName evidence="1">Uncharacterized protein</fullName>
    </submittedName>
</protein>
<reference evidence="1" key="1">
    <citation type="submission" date="2021-05" db="EMBL/GenBank/DDBJ databases">
        <authorList>
            <person name="Alioto T."/>
            <person name="Alioto T."/>
            <person name="Gomez Garrido J."/>
        </authorList>
    </citation>
    <scope>NUCLEOTIDE SEQUENCE</scope>
</reference>
<dbReference type="EMBL" id="HBUF01414332">
    <property type="protein sequence ID" value="CAG6739636.1"/>
    <property type="molecule type" value="Transcribed_RNA"/>
</dbReference>
<name>A0A8D8Z468_9HEMI</name>